<dbReference type="AlphaFoldDB" id="A0A3N2CYV8"/>
<dbReference type="EMBL" id="RKHO01000001">
    <property type="protein sequence ID" value="ROR92709.1"/>
    <property type="molecule type" value="Genomic_DNA"/>
</dbReference>
<dbReference type="Proteomes" id="UP000281738">
    <property type="component" value="Unassembled WGS sequence"/>
</dbReference>
<organism evidence="3 4">
    <name type="scientific">Nocardioides aurantiacus</name>
    <dbReference type="NCBI Taxonomy" id="86796"/>
    <lineage>
        <taxon>Bacteria</taxon>
        <taxon>Bacillati</taxon>
        <taxon>Actinomycetota</taxon>
        <taxon>Actinomycetes</taxon>
        <taxon>Propionibacteriales</taxon>
        <taxon>Nocardioidaceae</taxon>
        <taxon>Nocardioides</taxon>
    </lineage>
</organism>
<evidence type="ECO:0000313" key="4">
    <source>
        <dbReference type="Proteomes" id="UP000281738"/>
    </source>
</evidence>
<keyword evidence="4" id="KW-1185">Reference proteome</keyword>
<comment type="caution">
    <text evidence="3">The sequence shown here is derived from an EMBL/GenBank/DDBJ whole genome shotgun (WGS) entry which is preliminary data.</text>
</comment>
<evidence type="ECO:0000259" key="2">
    <source>
        <dbReference type="Pfam" id="PF09350"/>
    </source>
</evidence>
<protein>
    <submittedName>
        <fullName evidence="3">Uncharacterized protein DUF1992</fullName>
    </submittedName>
</protein>
<gene>
    <name evidence="3" type="ORF">EDD33_3607</name>
</gene>
<feature type="domain" description="DnaJ homologue subfamily C member 28 conserved" evidence="2">
    <location>
        <begin position="40"/>
        <end position="107"/>
    </location>
</feature>
<feature type="compositionally biased region" description="Basic and acidic residues" evidence="1">
    <location>
        <begin position="1"/>
        <end position="26"/>
    </location>
</feature>
<proteinExistence type="predicted"/>
<dbReference type="Pfam" id="PF09350">
    <property type="entry name" value="DJC28_CD"/>
    <property type="match status" value="1"/>
</dbReference>
<dbReference type="RefSeq" id="WP_123392368.1">
    <property type="nucleotide sequence ID" value="NZ_RKHO01000001.1"/>
</dbReference>
<sequence length="189" mass="21882">MTDPSRHDVDHGRRPRADQERDDRTGRTAASTRIAHQARWVDLQIERAMERGEFDDLPGAGKPLGDLGSPYDRDWWLKKLIEREQVTGVLPEALQLRKEDGELDDVLDRETAEKRVREVVDGFNRRVVAARRQLQGGPPVVTPTRDADVEVRRWAERRDERARANAEALRAAAAAETAPERPRRWWRRR</sequence>
<name>A0A3N2CYV8_9ACTN</name>
<reference evidence="3 4" key="1">
    <citation type="submission" date="2018-11" db="EMBL/GenBank/DDBJ databases">
        <title>Sequencing the genomes of 1000 actinobacteria strains.</title>
        <authorList>
            <person name="Klenk H.-P."/>
        </authorList>
    </citation>
    <scope>NUCLEOTIDE SEQUENCE [LARGE SCALE GENOMIC DNA]</scope>
    <source>
        <strain evidence="3 4">DSM 12652</strain>
    </source>
</reference>
<evidence type="ECO:0000313" key="3">
    <source>
        <dbReference type="EMBL" id="ROR92709.1"/>
    </source>
</evidence>
<dbReference type="InterPro" id="IPR018961">
    <property type="entry name" value="DnaJ_homolog_subfam-C_membr-28"/>
</dbReference>
<feature type="region of interest" description="Disordered" evidence="1">
    <location>
        <begin position="1"/>
        <end position="31"/>
    </location>
</feature>
<evidence type="ECO:0000256" key="1">
    <source>
        <dbReference type="SAM" id="MobiDB-lite"/>
    </source>
</evidence>
<accession>A0A3N2CYV8</accession>
<dbReference type="OrthoDB" id="3395286at2"/>